<accession>A0A6J5M2I2</accession>
<reference evidence="1" key="1">
    <citation type="submission" date="2020-04" db="EMBL/GenBank/DDBJ databases">
        <authorList>
            <person name="Chiriac C."/>
            <person name="Salcher M."/>
            <person name="Ghai R."/>
            <person name="Kavagutti S V."/>
        </authorList>
    </citation>
    <scope>NUCLEOTIDE SEQUENCE</scope>
</reference>
<dbReference type="EMBL" id="LR796381">
    <property type="protein sequence ID" value="CAB4140382.1"/>
    <property type="molecule type" value="Genomic_DNA"/>
</dbReference>
<organism evidence="1">
    <name type="scientific">uncultured Caudovirales phage</name>
    <dbReference type="NCBI Taxonomy" id="2100421"/>
    <lineage>
        <taxon>Viruses</taxon>
        <taxon>Duplodnaviria</taxon>
        <taxon>Heunggongvirae</taxon>
        <taxon>Uroviricota</taxon>
        <taxon>Caudoviricetes</taxon>
        <taxon>Peduoviridae</taxon>
        <taxon>Maltschvirus</taxon>
        <taxon>Maltschvirus maltsch</taxon>
    </lineage>
</organism>
<gene>
    <name evidence="1" type="ORF">UFOVP396_34</name>
</gene>
<sequence length="101" mass="11182">MQVILVLTDIGEDKITYSMFEAKGEGESIQDVANSPSVQIGAVLSAFLKTAETYNVAFAEVVISEEVKSKYPNYDWREKLIKSDSSVIHLDLNKLKPKGNS</sequence>
<proteinExistence type="predicted"/>
<protein>
    <submittedName>
        <fullName evidence="1">Uncharacterized protein</fullName>
    </submittedName>
</protein>
<evidence type="ECO:0000313" key="1">
    <source>
        <dbReference type="EMBL" id="CAB4140382.1"/>
    </source>
</evidence>
<name>A0A6J5M2I2_9CAUD</name>